<keyword evidence="2" id="KW-1185">Reference proteome</keyword>
<protein>
    <submittedName>
        <fullName evidence="1">BMP family ABC transporter substrate-binding protein</fullName>
    </submittedName>
</protein>
<evidence type="ECO:0000313" key="1">
    <source>
        <dbReference type="EMBL" id="NBI08160.1"/>
    </source>
</evidence>
<organism evidence="1 2">
    <name type="scientific">Senegalia massiliensis</name>
    <dbReference type="NCBI Taxonomy" id="1720316"/>
    <lineage>
        <taxon>Bacteria</taxon>
        <taxon>Bacillati</taxon>
        <taxon>Bacillota</taxon>
        <taxon>Clostridia</taxon>
        <taxon>Eubacteriales</taxon>
        <taxon>Clostridiaceae</taxon>
        <taxon>Senegalia</taxon>
    </lineage>
</organism>
<dbReference type="EMBL" id="QXXA01000022">
    <property type="protein sequence ID" value="NBI08160.1"/>
    <property type="molecule type" value="Genomic_DNA"/>
</dbReference>
<accession>A0A845R156</accession>
<evidence type="ECO:0000313" key="2">
    <source>
        <dbReference type="Proteomes" id="UP000467132"/>
    </source>
</evidence>
<name>A0A845R156_9CLOT</name>
<sequence>MKKGKLVSLLSLLIIVSLIASGCGKTKSKSTSGENTYHIGISQLVEHPALDDARRGFE</sequence>
<dbReference type="PROSITE" id="PS51257">
    <property type="entry name" value="PROKAR_LIPOPROTEIN"/>
    <property type="match status" value="1"/>
</dbReference>
<reference evidence="1 2" key="1">
    <citation type="submission" date="2018-08" db="EMBL/GenBank/DDBJ databases">
        <title>Murine metabolic-syndrome-specific gut microbial biobank.</title>
        <authorList>
            <person name="Liu C."/>
        </authorList>
    </citation>
    <scope>NUCLEOTIDE SEQUENCE [LARGE SCALE GENOMIC DNA]</scope>
    <source>
        <strain evidence="1 2">583</strain>
    </source>
</reference>
<feature type="non-terminal residue" evidence="1">
    <location>
        <position position="58"/>
    </location>
</feature>
<dbReference type="Proteomes" id="UP000467132">
    <property type="component" value="Unassembled WGS sequence"/>
</dbReference>
<proteinExistence type="predicted"/>
<gene>
    <name evidence="1" type="ORF">D3Z33_14975</name>
</gene>
<comment type="caution">
    <text evidence="1">The sequence shown here is derived from an EMBL/GenBank/DDBJ whole genome shotgun (WGS) entry which is preliminary data.</text>
</comment>
<dbReference type="AlphaFoldDB" id="A0A845R156"/>